<name>A0ABP6XEF2_9ACTN</name>
<dbReference type="PROSITE" id="PS51819">
    <property type="entry name" value="VOC"/>
    <property type="match status" value="1"/>
</dbReference>
<dbReference type="Pfam" id="PF18029">
    <property type="entry name" value="Glyoxalase_6"/>
    <property type="match status" value="1"/>
</dbReference>
<organism evidence="2 3">
    <name type="scientific">Nonomuraea rosea</name>
    <dbReference type="NCBI Taxonomy" id="638574"/>
    <lineage>
        <taxon>Bacteria</taxon>
        <taxon>Bacillati</taxon>
        <taxon>Actinomycetota</taxon>
        <taxon>Actinomycetes</taxon>
        <taxon>Streptosporangiales</taxon>
        <taxon>Streptosporangiaceae</taxon>
        <taxon>Nonomuraea</taxon>
    </lineage>
</organism>
<dbReference type="InterPro" id="IPR041581">
    <property type="entry name" value="Glyoxalase_6"/>
</dbReference>
<dbReference type="InterPro" id="IPR037523">
    <property type="entry name" value="VOC_core"/>
</dbReference>
<comment type="caution">
    <text evidence="2">The sequence shown here is derived from an EMBL/GenBank/DDBJ whole genome shotgun (WGS) entry which is preliminary data.</text>
</comment>
<dbReference type="Proteomes" id="UP001500630">
    <property type="component" value="Unassembled WGS sequence"/>
</dbReference>
<reference evidence="3" key="1">
    <citation type="journal article" date="2019" name="Int. J. Syst. Evol. Microbiol.">
        <title>The Global Catalogue of Microorganisms (GCM) 10K type strain sequencing project: providing services to taxonomists for standard genome sequencing and annotation.</title>
        <authorList>
            <consortium name="The Broad Institute Genomics Platform"/>
            <consortium name="The Broad Institute Genome Sequencing Center for Infectious Disease"/>
            <person name="Wu L."/>
            <person name="Ma J."/>
        </authorList>
    </citation>
    <scope>NUCLEOTIDE SEQUENCE [LARGE SCALE GENOMIC DNA]</scope>
    <source>
        <strain evidence="3">JCM 17326</strain>
    </source>
</reference>
<keyword evidence="3" id="KW-1185">Reference proteome</keyword>
<dbReference type="InterPro" id="IPR029068">
    <property type="entry name" value="Glyas_Bleomycin-R_OHBP_Dase"/>
</dbReference>
<evidence type="ECO:0000313" key="2">
    <source>
        <dbReference type="EMBL" id="GAA3563312.1"/>
    </source>
</evidence>
<dbReference type="Gene3D" id="3.10.180.10">
    <property type="entry name" value="2,3-Dihydroxybiphenyl 1,2-Dioxygenase, domain 1"/>
    <property type="match status" value="1"/>
</dbReference>
<dbReference type="RefSeq" id="WP_345565258.1">
    <property type="nucleotide sequence ID" value="NZ_BAABDQ010000010.1"/>
</dbReference>
<evidence type="ECO:0000313" key="3">
    <source>
        <dbReference type="Proteomes" id="UP001500630"/>
    </source>
</evidence>
<gene>
    <name evidence="2" type="ORF">GCM10022419_050000</name>
</gene>
<protein>
    <recommendedName>
        <fullName evidence="1">VOC domain-containing protein</fullName>
    </recommendedName>
</protein>
<accession>A0ABP6XEF2</accession>
<dbReference type="SUPFAM" id="SSF54593">
    <property type="entry name" value="Glyoxalase/Bleomycin resistance protein/Dihydroxybiphenyl dioxygenase"/>
    <property type="match status" value="1"/>
</dbReference>
<proteinExistence type="predicted"/>
<feature type="domain" description="VOC" evidence="1">
    <location>
        <begin position="1"/>
        <end position="104"/>
    </location>
</feature>
<evidence type="ECO:0000259" key="1">
    <source>
        <dbReference type="PROSITE" id="PS51819"/>
    </source>
</evidence>
<sequence length="115" mass="12323">MLLNSRDPVADRAFFRDVLGWPSVEDPASGGGWLIFETPPSELGVHPTDGDSTVMMHLMCDDLESTAAELAAKGVEVGPVAEREYGLVTTLTLPSGAVIGLYEPRHESPLASFRP</sequence>
<dbReference type="EMBL" id="BAABDQ010000010">
    <property type="protein sequence ID" value="GAA3563312.1"/>
    <property type="molecule type" value="Genomic_DNA"/>
</dbReference>